<dbReference type="GO" id="GO:0005524">
    <property type="term" value="F:ATP binding"/>
    <property type="evidence" value="ECO:0007669"/>
    <property type="project" value="InterPro"/>
</dbReference>
<dbReference type="GO" id="GO:0044550">
    <property type="term" value="P:secondary metabolite biosynthetic process"/>
    <property type="evidence" value="ECO:0007669"/>
    <property type="project" value="TreeGrafter"/>
</dbReference>
<dbReference type="RefSeq" id="WP_011737169.1">
    <property type="nucleotide sequence ID" value="NC_008609.1"/>
</dbReference>
<gene>
    <name evidence="4" type="ordered locus">Ppro_3360</name>
</gene>
<dbReference type="Pfam" id="PF00501">
    <property type="entry name" value="AMP-binding"/>
    <property type="match status" value="1"/>
</dbReference>
<dbReference type="Pfam" id="PF13193">
    <property type="entry name" value="AMP-binding_C"/>
    <property type="match status" value="1"/>
</dbReference>
<accession>A1AUD2</accession>
<dbReference type="PROSITE" id="PS00455">
    <property type="entry name" value="AMP_BINDING"/>
    <property type="match status" value="1"/>
</dbReference>
<dbReference type="HOGENOM" id="CLU_000022_59_10_7"/>
<evidence type="ECO:0000259" key="2">
    <source>
        <dbReference type="Pfam" id="PF00501"/>
    </source>
</evidence>
<evidence type="ECO:0000313" key="5">
    <source>
        <dbReference type="Proteomes" id="UP000006732"/>
    </source>
</evidence>
<dbReference type="GO" id="GO:0016878">
    <property type="term" value="F:acid-thiol ligase activity"/>
    <property type="evidence" value="ECO:0007669"/>
    <property type="project" value="TreeGrafter"/>
</dbReference>
<proteinExistence type="predicted"/>
<evidence type="ECO:0000256" key="1">
    <source>
        <dbReference type="ARBA" id="ARBA00022598"/>
    </source>
</evidence>
<feature type="domain" description="AMP-dependent synthetase/ligase" evidence="2">
    <location>
        <begin position="12"/>
        <end position="361"/>
    </location>
</feature>
<sequence>MSTPNAAVELIRQSIERHPDKVAYFCGERALSYAELNLASRRFALLLRERGIVAGERVVVALPDCLSFPVAFLGCLLAGTVAVAAGSALADDDLAHVIADSGARLLVSHAEHASRHAALCPGLAQVVCDDLGPTQEAPSCVDGFLPYHPSAEDFAYMLYTSGSTGRPKGIPHRHTSLLVPCDLMGRSVLGITGDDVIFSTSKLSFCYGLLNSLSFALRFGATAVLLPGKPDVLSILHVIEQRSPSIFFSVPTVFRQIILSCAEPKLKFPMRLCCSAGEALPPLLFHEWLRLTGMEIIDGIGASELSHHFICNPPGRAVAGSAGMVVPGYRVRLVDDADNDVPSGSEGNLLVSGETGAPFYWNLPELSRTTMRPDGFIRTGDIFLEKDGYYFHRGRSDDMIKVDAQWVSPLVVEDVLRGHPAVADCAVAAVTIGALARPGAFIVPAAGFESSPELVRELKELVRSRLPDHMCPARFRFMTNLPRTSTGKVRRCCLREQTPSPTKPE</sequence>
<dbReference type="EMBL" id="CP000482">
    <property type="protein sequence ID" value="ABL00953.1"/>
    <property type="molecule type" value="Genomic_DNA"/>
</dbReference>
<dbReference type="GO" id="GO:0016405">
    <property type="term" value="F:CoA-ligase activity"/>
    <property type="evidence" value="ECO:0007669"/>
    <property type="project" value="InterPro"/>
</dbReference>
<dbReference type="InterPro" id="IPR011957">
    <property type="entry name" value="Benz_CoA_lig"/>
</dbReference>
<dbReference type="InterPro" id="IPR042099">
    <property type="entry name" value="ANL_N_sf"/>
</dbReference>
<dbReference type="OrthoDB" id="9799237at2"/>
<name>A1AUD2_PELPD</name>
<dbReference type="InterPro" id="IPR045851">
    <property type="entry name" value="AMP-bd_C_sf"/>
</dbReference>
<evidence type="ECO:0000259" key="3">
    <source>
        <dbReference type="Pfam" id="PF13193"/>
    </source>
</evidence>
<dbReference type="AlphaFoldDB" id="A1AUD2"/>
<dbReference type="eggNOG" id="COG0365">
    <property type="taxonomic scope" value="Bacteria"/>
</dbReference>
<keyword evidence="1 4" id="KW-0436">Ligase</keyword>
<dbReference type="Gene3D" id="3.40.50.12780">
    <property type="entry name" value="N-terminal domain of ligase-like"/>
    <property type="match status" value="1"/>
</dbReference>
<reference evidence="4 5" key="1">
    <citation type="submission" date="2006-10" db="EMBL/GenBank/DDBJ databases">
        <title>Complete sequence of chromosome of Pelobacter propionicus DSM 2379.</title>
        <authorList>
            <consortium name="US DOE Joint Genome Institute"/>
            <person name="Copeland A."/>
            <person name="Lucas S."/>
            <person name="Lapidus A."/>
            <person name="Barry K."/>
            <person name="Detter J.C."/>
            <person name="Glavina del Rio T."/>
            <person name="Hammon N."/>
            <person name="Israni S."/>
            <person name="Dalin E."/>
            <person name="Tice H."/>
            <person name="Pitluck S."/>
            <person name="Saunders E."/>
            <person name="Brettin T."/>
            <person name="Bruce D."/>
            <person name="Han C."/>
            <person name="Tapia R."/>
            <person name="Schmutz J."/>
            <person name="Larimer F."/>
            <person name="Land M."/>
            <person name="Hauser L."/>
            <person name="Kyrpides N."/>
            <person name="Kim E."/>
            <person name="Lovley D."/>
            <person name="Richardson P."/>
        </authorList>
    </citation>
    <scope>NUCLEOTIDE SEQUENCE [LARGE SCALE GENOMIC DNA]</scope>
    <source>
        <strain evidence="5">DSM 2379 / NBRC 103807 / OttBd1</strain>
    </source>
</reference>
<dbReference type="STRING" id="338966.Ppro_3360"/>
<evidence type="ECO:0000313" key="4">
    <source>
        <dbReference type="EMBL" id="ABL00953.1"/>
    </source>
</evidence>
<dbReference type="Proteomes" id="UP000006732">
    <property type="component" value="Chromosome"/>
</dbReference>
<dbReference type="InterPro" id="IPR000873">
    <property type="entry name" value="AMP-dep_synth/lig_dom"/>
</dbReference>
<dbReference type="Gene3D" id="3.30.300.30">
    <property type="match status" value="1"/>
</dbReference>
<dbReference type="NCBIfam" id="TIGR02262">
    <property type="entry name" value="benz_CoA_lig"/>
    <property type="match status" value="1"/>
</dbReference>
<dbReference type="KEGG" id="ppd:Ppro_3360"/>
<dbReference type="PANTHER" id="PTHR43352:SF1">
    <property type="entry name" value="ANTHRANILATE--COA LIGASE"/>
    <property type="match status" value="1"/>
</dbReference>
<feature type="domain" description="AMP-binding enzyme C-terminal" evidence="3">
    <location>
        <begin position="412"/>
        <end position="488"/>
    </location>
</feature>
<dbReference type="InterPro" id="IPR025110">
    <property type="entry name" value="AMP-bd_C"/>
</dbReference>
<dbReference type="PANTHER" id="PTHR43352">
    <property type="entry name" value="ACETYL-COA SYNTHETASE"/>
    <property type="match status" value="1"/>
</dbReference>
<protein>
    <submittedName>
        <fullName evidence="4">Benzoate-CoA ligase family</fullName>
    </submittedName>
</protein>
<dbReference type="InterPro" id="IPR020845">
    <property type="entry name" value="AMP-binding_CS"/>
</dbReference>
<organism evidence="4 5">
    <name type="scientific">Pelobacter propionicus (strain DSM 2379 / NBRC 103807 / OttBd1)</name>
    <dbReference type="NCBI Taxonomy" id="338966"/>
    <lineage>
        <taxon>Bacteria</taxon>
        <taxon>Pseudomonadati</taxon>
        <taxon>Thermodesulfobacteriota</taxon>
        <taxon>Desulfuromonadia</taxon>
        <taxon>Desulfuromonadales</taxon>
        <taxon>Desulfuromonadaceae</taxon>
        <taxon>Pelobacter</taxon>
    </lineage>
</organism>
<keyword evidence="5" id="KW-1185">Reference proteome</keyword>
<dbReference type="SUPFAM" id="SSF56801">
    <property type="entry name" value="Acetyl-CoA synthetase-like"/>
    <property type="match status" value="1"/>
</dbReference>